<comment type="caution">
    <text evidence="2">The sequence shown here is derived from an EMBL/GenBank/DDBJ whole genome shotgun (WGS) entry which is preliminary data.</text>
</comment>
<feature type="region of interest" description="Disordered" evidence="1">
    <location>
        <begin position="41"/>
        <end position="60"/>
    </location>
</feature>
<dbReference type="Proteomes" id="UP001275440">
    <property type="component" value="Unassembled WGS sequence"/>
</dbReference>
<organism evidence="2 3">
    <name type="scientific">Rhodococcus zopfii</name>
    <dbReference type="NCBI Taxonomy" id="43772"/>
    <lineage>
        <taxon>Bacteria</taxon>
        <taxon>Bacillati</taxon>
        <taxon>Actinomycetota</taxon>
        <taxon>Actinomycetes</taxon>
        <taxon>Mycobacteriales</taxon>
        <taxon>Nocardiaceae</taxon>
        <taxon>Rhodococcus</taxon>
    </lineage>
</organism>
<keyword evidence="3" id="KW-1185">Reference proteome</keyword>
<reference evidence="2 3" key="1">
    <citation type="submission" date="2019-10" db="EMBL/GenBank/DDBJ databases">
        <title>Draft Genome Assembly of Rhodococcus zopfii DSM44189.</title>
        <authorList>
            <person name="Sutton J.M."/>
            <person name="Akob D.M."/>
            <person name="Bushman T.J."/>
        </authorList>
    </citation>
    <scope>NUCLEOTIDE SEQUENCE [LARGE SCALE GENOMIC DNA]</scope>
    <source>
        <strain evidence="2 3">DSM 44189</strain>
    </source>
</reference>
<proteinExistence type="predicted"/>
<evidence type="ECO:0000256" key="1">
    <source>
        <dbReference type="SAM" id="MobiDB-lite"/>
    </source>
</evidence>
<gene>
    <name evidence="2" type="ORF">F8M49_11015</name>
</gene>
<dbReference type="EMBL" id="WBMO01000001">
    <property type="protein sequence ID" value="MDV2475764.1"/>
    <property type="molecule type" value="Genomic_DNA"/>
</dbReference>
<evidence type="ECO:0000313" key="2">
    <source>
        <dbReference type="EMBL" id="MDV2475764.1"/>
    </source>
</evidence>
<evidence type="ECO:0000313" key="3">
    <source>
        <dbReference type="Proteomes" id="UP001275440"/>
    </source>
</evidence>
<name>A0ABU3WP48_9NOCA</name>
<feature type="compositionally biased region" description="Basic and acidic residues" evidence="1">
    <location>
        <begin position="49"/>
        <end position="60"/>
    </location>
</feature>
<protein>
    <submittedName>
        <fullName evidence="2">Uncharacterized protein</fullName>
    </submittedName>
</protein>
<accession>A0ABU3WP48</accession>
<sequence length="60" mass="6866">MFRDTSTTRTGWPTTPPIEQRIVHDERVGLDWTALLDVLGGPRRRCPRRPGDGLADRRLP</sequence>